<comment type="similarity">
    <text evidence="2">Belongs to the glycosyl hydrolase 1 family.</text>
</comment>
<evidence type="ECO:0000256" key="1">
    <source>
        <dbReference type="ARBA" id="ARBA00023295"/>
    </source>
</evidence>
<protein>
    <submittedName>
        <fullName evidence="4">Glycoside hydrolase family 1 protein</fullName>
    </submittedName>
</protein>
<reference evidence="4 5" key="1">
    <citation type="submission" date="2022-08" db="EMBL/GenBank/DDBJ databases">
        <title>Tractidigestivibacter montrealensis type strain KD21.</title>
        <authorList>
            <person name="Diop K."/>
            <person name="Richard C."/>
            <person name="Routy B."/>
        </authorList>
    </citation>
    <scope>NUCLEOTIDE SEQUENCE [LARGE SCALE GENOMIC DNA]</scope>
    <source>
        <strain evidence="4 5">KD21</strain>
    </source>
</reference>
<evidence type="ECO:0000256" key="2">
    <source>
        <dbReference type="RuleBase" id="RU003690"/>
    </source>
</evidence>
<name>A0ABT1Z8N3_9ACTN</name>
<dbReference type="GO" id="GO:0016787">
    <property type="term" value="F:hydrolase activity"/>
    <property type="evidence" value="ECO:0007669"/>
    <property type="project" value="UniProtKB-KW"/>
</dbReference>
<dbReference type="PANTHER" id="PTHR10353">
    <property type="entry name" value="GLYCOSYL HYDROLASE"/>
    <property type="match status" value="1"/>
</dbReference>
<gene>
    <name evidence="4" type="ORF">NVS32_06290</name>
</gene>
<dbReference type="Pfam" id="PF00232">
    <property type="entry name" value="Glyco_hydro_1"/>
    <property type="match status" value="1"/>
</dbReference>
<keyword evidence="4" id="KW-0378">Hydrolase</keyword>
<proteinExistence type="inferred from homology"/>
<keyword evidence="5" id="KW-1185">Reference proteome</keyword>
<dbReference type="PRINTS" id="PR00131">
    <property type="entry name" value="GLHYDRLASE1"/>
</dbReference>
<dbReference type="Gene3D" id="3.20.20.80">
    <property type="entry name" value="Glycosidases"/>
    <property type="match status" value="1"/>
</dbReference>
<dbReference type="PANTHER" id="PTHR10353:SF122">
    <property type="entry name" value="6-PHOSPHO-BETA-GLUCOSIDASE ASCB-RELATED"/>
    <property type="match status" value="1"/>
</dbReference>
<sequence>MSFKVPKRTLLWGGATSASQYEGGPDMVGKGPDTQDVRPFRPRTSKATTETRLLTKRMVEEALGSGFDGNYPFRRGTEGISHCEEDIGLLKELGIDIYRFSISWARLYPTGHENNPSPEGVAYYDKVFQLVRKAGMQVFLTLTHYAMPIDLVLSDGGWLNRATIDAYLRLAQFVFSRWGEYINYYLPFNEINAGYFSPWNGIGLLKPENAPYDLSEVFQSLHNQFVASARVIQLQRSIAPRCKSGCMVADFCYYANTPSPEDNLRLVQDEQINQWFAVDVLARGYYPSYAKRFFDKNGITVMMENEDFDLLANNTCDFVGISYYQSSVVSCDENSPQTAGNLVCSTVNPYLQASEWGWQIDPVGLRTALNTLYDRVEKPVFVVEGGLGARDRIEIEDGEKRIHDQYRIDYLSQHLKQVIKAQNDGVDVLGYIVWGIIDIVSAGSCEMEKRYGVIYVDADNEGNGSYERTRKDSFWWYKSFIQDYHRKKKSASEKR</sequence>
<dbReference type="EMBL" id="JANSKA010000004">
    <property type="protein sequence ID" value="MCR9036557.1"/>
    <property type="molecule type" value="Genomic_DNA"/>
</dbReference>
<dbReference type="InterPro" id="IPR001360">
    <property type="entry name" value="Glyco_hydro_1"/>
</dbReference>
<dbReference type="InterPro" id="IPR017853">
    <property type="entry name" value="GH"/>
</dbReference>
<accession>A0ABT1Z8N3</accession>
<keyword evidence="1" id="KW-0326">Glycosidase</keyword>
<evidence type="ECO:0000313" key="4">
    <source>
        <dbReference type="EMBL" id="MCR9036557.1"/>
    </source>
</evidence>
<evidence type="ECO:0000256" key="3">
    <source>
        <dbReference type="SAM" id="MobiDB-lite"/>
    </source>
</evidence>
<dbReference type="RefSeq" id="WP_118100494.1">
    <property type="nucleotide sequence ID" value="NZ_JANSKA010000004.1"/>
</dbReference>
<organism evidence="4 5">
    <name type="scientific">Tractidigestivibacter montrealensis</name>
    <dbReference type="NCBI Taxonomy" id="2972466"/>
    <lineage>
        <taxon>Bacteria</taxon>
        <taxon>Bacillati</taxon>
        <taxon>Actinomycetota</taxon>
        <taxon>Coriobacteriia</taxon>
        <taxon>Coriobacteriales</taxon>
        <taxon>Atopobiaceae</taxon>
        <taxon>Tractidigestivibacter</taxon>
    </lineage>
</organism>
<feature type="region of interest" description="Disordered" evidence="3">
    <location>
        <begin position="16"/>
        <end position="46"/>
    </location>
</feature>
<dbReference type="Proteomes" id="UP001204320">
    <property type="component" value="Unassembled WGS sequence"/>
</dbReference>
<comment type="caution">
    <text evidence="4">The sequence shown here is derived from an EMBL/GenBank/DDBJ whole genome shotgun (WGS) entry which is preliminary data.</text>
</comment>
<dbReference type="SUPFAM" id="SSF51445">
    <property type="entry name" value="(Trans)glycosidases"/>
    <property type="match status" value="1"/>
</dbReference>
<evidence type="ECO:0000313" key="5">
    <source>
        <dbReference type="Proteomes" id="UP001204320"/>
    </source>
</evidence>